<keyword evidence="3" id="KW-0238">DNA-binding</keyword>
<keyword evidence="2" id="KW-0229">DNA integration</keyword>
<evidence type="ECO:0000256" key="1">
    <source>
        <dbReference type="ARBA" id="ARBA00008857"/>
    </source>
</evidence>
<comment type="similarity">
    <text evidence="1">Belongs to the 'phage' integrase family.</text>
</comment>
<dbReference type="InterPro" id="IPR002104">
    <property type="entry name" value="Integrase_catalytic"/>
</dbReference>
<dbReference type="GO" id="GO:0003677">
    <property type="term" value="F:DNA binding"/>
    <property type="evidence" value="ECO:0007669"/>
    <property type="project" value="UniProtKB-KW"/>
</dbReference>
<evidence type="ECO:0000256" key="5">
    <source>
        <dbReference type="SAM" id="MobiDB-lite"/>
    </source>
</evidence>
<dbReference type="PANTHER" id="PTHR30349">
    <property type="entry name" value="PHAGE INTEGRASE-RELATED"/>
    <property type="match status" value="1"/>
</dbReference>
<feature type="domain" description="Tyr recombinase" evidence="6">
    <location>
        <begin position="241"/>
        <end position="454"/>
    </location>
</feature>
<feature type="region of interest" description="Disordered" evidence="5">
    <location>
        <begin position="469"/>
        <end position="498"/>
    </location>
</feature>
<dbReference type="AlphaFoldDB" id="A0A975HCH5"/>
<dbReference type="Proteomes" id="UP000664914">
    <property type="component" value="Chromosome"/>
</dbReference>
<reference evidence="7" key="1">
    <citation type="submission" date="2020-07" db="EMBL/GenBank/DDBJ databases">
        <authorList>
            <person name="Camacho E."/>
        </authorList>
    </citation>
    <scope>NUCLEOTIDE SEQUENCE</scope>
    <source>
        <strain evidence="7">MPO218</strain>
    </source>
</reference>
<keyword evidence="4" id="KW-0233">DNA recombination</keyword>
<dbReference type="InterPro" id="IPR011010">
    <property type="entry name" value="DNA_brk_join_enz"/>
</dbReference>
<evidence type="ECO:0000256" key="4">
    <source>
        <dbReference type="ARBA" id="ARBA00023172"/>
    </source>
</evidence>
<evidence type="ECO:0000256" key="3">
    <source>
        <dbReference type="ARBA" id="ARBA00023125"/>
    </source>
</evidence>
<evidence type="ECO:0000256" key="2">
    <source>
        <dbReference type="ARBA" id="ARBA00022908"/>
    </source>
</evidence>
<dbReference type="PANTHER" id="PTHR30349:SF41">
    <property type="entry name" value="INTEGRASE_RECOMBINASE PROTEIN MJ0367-RELATED"/>
    <property type="match status" value="1"/>
</dbReference>
<dbReference type="Pfam" id="PF00589">
    <property type="entry name" value="Phage_integrase"/>
    <property type="match status" value="1"/>
</dbReference>
<dbReference type="InterPro" id="IPR050090">
    <property type="entry name" value="Tyrosine_recombinase_XerCD"/>
</dbReference>
<gene>
    <name evidence="7" type="ORF">HRJ34_18270</name>
</gene>
<dbReference type="CDD" id="cd00397">
    <property type="entry name" value="DNA_BRE_C"/>
    <property type="match status" value="1"/>
</dbReference>
<organism evidence="7 8">
    <name type="scientific">Rhizorhabdus wittichii</name>
    <dbReference type="NCBI Taxonomy" id="160791"/>
    <lineage>
        <taxon>Bacteria</taxon>
        <taxon>Pseudomonadati</taxon>
        <taxon>Pseudomonadota</taxon>
        <taxon>Alphaproteobacteria</taxon>
        <taxon>Sphingomonadales</taxon>
        <taxon>Sphingomonadaceae</taxon>
        <taxon>Rhizorhabdus</taxon>
    </lineage>
</organism>
<protein>
    <submittedName>
        <fullName evidence="7">Site-specific integrase</fullName>
    </submittedName>
</protein>
<evidence type="ECO:0000313" key="7">
    <source>
        <dbReference type="EMBL" id="QTH20277.1"/>
    </source>
</evidence>
<dbReference type="SUPFAM" id="SSF56349">
    <property type="entry name" value="DNA breaking-rejoining enzymes"/>
    <property type="match status" value="1"/>
</dbReference>
<reference evidence="7" key="2">
    <citation type="submission" date="2021-04" db="EMBL/GenBank/DDBJ databases">
        <title>Isolation and genomic analysis of the ibuprofen-degrading bacterium Sphingomonas strain MPO218.</title>
        <authorList>
            <person name="Aulestia M."/>
            <person name="Flores A."/>
            <person name="Mangas E.L."/>
            <person name="Perez-Pulido A.J."/>
            <person name="Santero E."/>
            <person name="Camacho E.M."/>
        </authorList>
    </citation>
    <scope>NUCLEOTIDE SEQUENCE</scope>
    <source>
        <strain evidence="7">MPO218</strain>
    </source>
</reference>
<dbReference type="GO" id="GO:0015074">
    <property type="term" value="P:DNA integration"/>
    <property type="evidence" value="ECO:0007669"/>
    <property type="project" value="UniProtKB-KW"/>
</dbReference>
<dbReference type="PROSITE" id="PS51898">
    <property type="entry name" value="TYR_RECOMBINASE"/>
    <property type="match status" value="1"/>
</dbReference>
<evidence type="ECO:0000259" key="6">
    <source>
        <dbReference type="PROSITE" id="PS51898"/>
    </source>
</evidence>
<accession>A0A975HCH5</accession>
<sequence>MAFVTDKEVLKPGLIIFRRADVDHRNWYCRVKLPKTDRYKTVSLKTSDIGAARELAYDQDSDVRFRIKHDVPVFNHPFRAVAKEYLATQEARAKRGEISKERPKKLKAVIEGALEAYAGSTQVHLIGDNLWAGYPAWRRENGAGRNTRNGVREVSAEKAAELDAREAVSRAKAMEARGIRQLRPQTTPAAPAEGRTVAFISDSTIRFEMSIFGAVMNYAIKKRYVPASQRFDERPKLKTMRRDEFTLEEYRHLHTVGRSWVKAANRPSSVWYRTVAYNFILIMCNTGMRPSEAKNLRWRDITTGTDREGRELVVLFVQGKGKSRKLVAPKSVGDYFERIREATRLYRKTAATDSEAPEVTFRPEDRVFTTVTGEPASSLYKAMIGDLLDKADLREGASGVPRSTYCFRHTYATFRLAEGVDVYFLAEQMGTSVKMIEEHYGHVNTVKHADLVLQGMGGWEPGAAVGEVAADTSKAARTPRARTRTAEPSGKLRRRRSN</sequence>
<evidence type="ECO:0000313" key="8">
    <source>
        <dbReference type="Proteomes" id="UP000664914"/>
    </source>
</evidence>
<dbReference type="GO" id="GO:0006310">
    <property type="term" value="P:DNA recombination"/>
    <property type="evidence" value="ECO:0007669"/>
    <property type="project" value="UniProtKB-KW"/>
</dbReference>
<dbReference type="RefSeq" id="WP_226948849.1">
    <property type="nucleotide sequence ID" value="NZ_CP059319.1"/>
</dbReference>
<dbReference type="InterPro" id="IPR013762">
    <property type="entry name" value="Integrase-like_cat_sf"/>
</dbReference>
<name>A0A975HCH5_9SPHN</name>
<proteinExistence type="inferred from homology"/>
<dbReference type="Gene3D" id="1.10.443.10">
    <property type="entry name" value="Intergrase catalytic core"/>
    <property type="match status" value="1"/>
</dbReference>
<dbReference type="EMBL" id="CP059319">
    <property type="protein sequence ID" value="QTH20277.1"/>
    <property type="molecule type" value="Genomic_DNA"/>
</dbReference>